<feature type="transmembrane region" description="Helical" evidence="1">
    <location>
        <begin position="70"/>
        <end position="93"/>
    </location>
</feature>
<accession>A0ABQ7U2H3</accession>
<dbReference type="InterPro" id="IPR026961">
    <property type="entry name" value="PGG_dom"/>
</dbReference>
<dbReference type="EMBL" id="JAIVGD010000026">
    <property type="protein sequence ID" value="KAH0740663.1"/>
    <property type="molecule type" value="Genomic_DNA"/>
</dbReference>
<sequence>MPPSFLRVSGAALQMQKEILWFTEVEKIVPPIYHKLRNNDGKTPKELFTEEHKLLLKEGERWMKDSANSCMIVATLTATMVFVAGFLCQIMVFQYC</sequence>
<feature type="domain" description="PGG" evidence="2">
    <location>
        <begin position="61"/>
        <end position="86"/>
    </location>
</feature>
<dbReference type="Pfam" id="PF13962">
    <property type="entry name" value="PGG"/>
    <property type="match status" value="1"/>
</dbReference>
<dbReference type="PANTHER" id="PTHR24177">
    <property type="entry name" value="CASKIN"/>
    <property type="match status" value="1"/>
</dbReference>
<evidence type="ECO:0000256" key="1">
    <source>
        <dbReference type="SAM" id="Phobius"/>
    </source>
</evidence>
<protein>
    <recommendedName>
        <fullName evidence="2">PGG domain-containing protein</fullName>
    </recommendedName>
</protein>
<comment type="caution">
    <text evidence="3">The sequence shown here is derived from an EMBL/GenBank/DDBJ whole genome shotgun (WGS) entry which is preliminary data.</text>
</comment>
<proteinExistence type="predicted"/>
<name>A0ABQ7U2H3_SOLTU</name>
<gene>
    <name evidence="3" type="ORF">KY290_033706</name>
</gene>
<organism evidence="3 4">
    <name type="scientific">Solanum tuberosum</name>
    <name type="common">Potato</name>
    <dbReference type="NCBI Taxonomy" id="4113"/>
    <lineage>
        <taxon>Eukaryota</taxon>
        <taxon>Viridiplantae</taxon>
        <taxon>Streptophyta</taxon>
        <taxon>Embryophyta</taxon>
        <taxon>Tracheophyta</taxon>
        <taxon>Spermatophyta</taxon>
        <taxon>Magnoliopsida</taxon>
        <taxon>eudicotyledons</taxon>
        <taxon>Gunneridae</taxon>
        <taxon>Pentapetalae</taxon>
        <taxon>asterids</taxon>
        <taxon>lamiids</taxon>
        <taxon>Solanales</taxon>
        <taxon>Solanaceae</taxon>
        <taxon>Solanoideae</taxon>
        <taxon>Solaneae</taxon>
        <taxon>Solanum</taxon>
    </lineage>
</organism>
<reference evidence="3 4" key="1">
    <citation type="journal article" date="2021" name="bioRxiv">
        <title>Chromosome-scale and haplotype-resolved genome assembly of a tetraploid potato cultivar.</title>
        <authorList>
            <person name="Sun H."/>
            <person name="Jiao W.-B."/>
            <person name="Krause K."/>
            <person name="Campoy J.A."/>
            <person name="Goel M."/>
            <person name="Folz-Donahue K."/>
            <person name="Kukat C."/>
            <person name="Huettel B."/>
            <person name="Schneeberger K."/>
        </authorList>
    </citation>
    <scope>NUCLEOTIDE SEQUENCE [LARGE SCALE GENOMIC DNA]</scope>
    <source>
        <strain evidence="3">SolTubOtavaFocal</strain>
        <tissue evidence="3">Leaves</tissue>
    </source>
</reference>
<evidence type="ECO:0000313" key="4">
    <source>
        <dbReference type="Proteomes" id="UP000826656"/>
    </source>
</evidence>
<dbReference type="Proteomes" id="UP000826656">
    <property type="component" value="Unassembled WGS sequence"/>
</dbReference>
<dbReference type="PANTHER" id="PTHR24177:SF365">
    <property type="entry name" value="ANKYRIN REPEAT-CONTAINING PROTEIN NPR4-LIKE ISOFORM X1"/>
    <property type="match status" value="1"/>
</dbReference>
<keyword evidence="1" id="KW-1133">Transmembrane helix</keyword>
<keyword evidence="1" id="KW-0472">Membrane</keyword>
<evidence type="ECO:0000313" key="3">
    <source>
        <dbReference type="EMBL" id="KAH0740663.1"/>
    </source>
</evidence>
<keyword evidence="1" id="KW-0812">Transmembrane</keyword>
<evidence type="ECO:0000259" key="2">
    <source>
        <dbReference type="Pfam" id="PF13962"/>
    </source>
</evidence>
<keyword evidence="4" id="KW-1185">Reference proteome</keyword>